<comment type="caution">
    <text evidence="1">The sequence shown here is derived from an EMBL/GenBank/DDBJ whole genome shotgun (WGS) entry which is preliminary data.</text>
</comment>
<dbReference type="EMBL" id="JACGCM010001825">
    <property type="protein sequence ID" value="KAF6148850.1"/>
    <property type="molecule type" value="Genomic_DNA"/>
</dbReference>
<accession>A0A7J7M214</accession>
<proteinExistence type="predicted"/>
<sequence>MFFIETSAKTIDNLNQLFEGRRCLPPLPESSSGNSCILKDMFDTNVAYKTLQFNTAAPEGFYSVIID</sequence>
<dbReference type="OrthoDB" id="1929924at2759"/>
<evidence type="ECO:0000313" key="1">
    <source>
        <dbReference type="EMBL" id="KAF6148850.1"/>
    </source>
</evidence>
<dbReference type="Proteomes" id="UP000541444">
    <property type="component" value="Unassembled WGS sequence"/>
</dbReference>
<gene>
    <name evidence="1" type="ORF">GIB67_014221</name>
</gene>
<evidence type="ECO:0000313" key="2">
    <source>
        <dbReference type="Proteomes" id="UP000541444"/>
    </source>
</evidence>
<name>A0A7J7M214_9MAGN</name>
<reference evidence="1 2" key="1">
    <citation type="journal article" date="2020" name="IScience">
        <title>Genome Sequencing of the Endangered Kingdonia uniflora (Circaeasteraceae, Ranunculales) Reveals Potential Mechanisms of Evolutionary Specialization.</title>
        <authorList>
            <person name="Sun Y."/>
            <person name="Deng T."/>
            <person name="Zhang A."/>
            <person name="Moore M.J."/>
            <person name="Landis J.B."/>
            <person name="Lin N."/>
            <person name="Zhang H."/>
            <person name="Zhang X."/>
            <person name="Huang J."/>
            <person name="Zhang X."/>
            <person name="Sun H."/>
            <person name="Wang H."/>
        </authorList>
    </citation>
    <scope>NUCLEOTIDE SEQUENCE [LARGE SCALE GENOMIC DNA]</scope>
    <source>
        <strain evidence="1">TB1705</strain>
        <tissue evidence="1">Leaf</tissue>
    </source>
</reference>
<organism evidence="1 2">
    <name type="scientific">Kingdonia uniflora</name>
    <dbReference type="NCBI Taxonomy" id="39325"/>
    <lineage>
        <taxon>Eukaryota</taxon>
        <taxon>Viridiplantae</taxon>
        <taxon>Streptophyta</taxon>
        <taxon>Embryophyta</taxon>
        <taxon>Tracheophyta</taxon>
        <taxon>Spermatophyta</taxon>
        <taxon>Magnoliopsida</taxon>
        <taxon>Ranunculales</taxon>
        <taxon>Circaeasteraceae</taxon>
        <taxon>Kingdonia</taxon>
    </lineage>
</organism>
<keyword evidence="2" id="KW-1185">Reference proteome</keyword>
<dbReference type="AlphaFoldDB" id="A0A7J7M214"/>
<protein>
    <submittedName>
        <fullName evidence="1">Uncharacterized protein</fullName>
    </submittedName>
</protein>